<evidence type="ECO:0000256" key="3">
    <source>
        <dbReference type="ARBA" id="ARBA00022989"/>
    </source>
</evidence>
<feature type="transmembrane region" description="Helical" evidence="5">
    <location>
        <begin position="110"/>
        <end position="129"/>
    </location>
</feature>
<evidence type="ECO:0000256" key="2">
    <source>
        <dbReference type="ARBA" id="ARBA00022692"/>
    </source>
</evidence>
<sequence>MQNIYEKIKGIFTKEIDTERLVNIILYSVIIIMPFIVVNVSSPRYVVGKLIFLYIVGIISLLSLIKLKVTEFSIEHKIALVFLLTMLIPSILSKEKYVAFMGNITRGEGFIIYCIYIILFILASKYLILNKKILDIILISACIMASYGVIQFYNIDPVQYWMLGYISVGDSIGLIGNRNFFSSYLCIFLFISMAIYIFNGGRKYLIYSVIIFSALICTLTRSGWLAFIIYSIIGFILIFKDIKKIKRAGNIFILFCGIFLLINISSGGKIFSRANNTISVDEKGNTKIQDSGRIEILKISWKAFIDSPFIGWGPDTLSYRLDSDYHKSYQGYLENNGSYIDKSHNEYLEYAVSNGIFNLITYLTLIGVILYKLIKKINNNLYKVLFLTLTGYLVQAFFNISVIMVAPIFWIFLGVCINKNIYNLR</sequence>
<feature type="transmembrane region" description="Helical" evidence="5">
    <location>
        <begin position="77"/>
        <end position="94"/>
    </location>
</feature>
<dbReference type="InterPro" id="IPR007016">
    <property type="entry name" value="O-antigen_ligase-rel_domated"/>
</dbReference>
<dbReference type="GO" id="GO:0016020">
    <property type="term" value="C:membrane"/>
    <property type="evidence" value="ECO:0007669"/>
    <property type="project" value="UniProtKB-SubCell"/>
</dbReference>
<evidence type="ECO:0000256" key="5">
    <source>
        <dbReference type="SAM" id="Phobius"/>
    </source>
</evidence>
<evidence type="ECO:0000313" key="7">
    <source>
        <dbReference type="EMBL" id="MPL97577.1"/>
    </source>
</evidence>
<reference evidence="7" key="1">
    <citation type="submission" date="2019-08" db="EMBL/GenBank/DDBJ databases">
        <authorList>
            <person name="Kucharzyk K."/>
            <person name="Murdoch R.W."/>
            <person name="Higgins S."/>
            <person name="Loffler F."/>
        </authorList>
    </citation>
    <scope>NUCLEOTIDE SEQUENCE</scope>
</reference>
<name>A0A644W1U9_9ZZZZ</name>
<dbReference type="EMBL" id="VSSQ01000563">
    <property type="protein sequence ID" value="MPL97577.1"/>
    <property type="molecule type" value="Genomic_DNA"/>
</dbReference>
<dbReference type="Pfam" id="PF04932">
    <property type="entry name" value="Wzy_C"/>
    <property type="match status" value="1"/>
</dbReference>
<dbReference type="AlphaFoldDB" id="A0A644W1U9"/>
<feature type="transmembrane region" description="Helical" evidence="5">
    <location>
        <begin position="206"/>
        <end position="239"/>
    </location>
</feature>
<evidence type="ECO:0000256" key="1">
    <source>
        <dbReference type="ARBA" id="ARBA00004141"/>
    </source>
</evidence>
<protein>
    <recommendedName>
        <fullName evidence="6">O-antigen ligase-related domain-containing protein</fullName>
    </recommendedName>
</protein>
<keyword evidence="2 5" id="KW-0812">Transmembrane</keyword>
<proteinExistence type="predicted"/>
<dbReference type="InterPro" id="IPR051533">
    <property type="entry name" value="WaaL-like"/>
</dbReference>
<feature type="transmembrane region" description="Helical" evidence="5">
    <location>
        <begin position="251"/>
        <end position="271"/>
    </location>
</feature>
<feature type="transmembrane region" description="Helical" evidence="5">
    <location>
        <begin position="386"/>
        <end position="413"/>
    </location>
</feature>
<gene>
    <name evidence="7" type="ORF">SDC9_43769</name>
</gene>
<accession>A0A644W1U9</accession>
<organism evidence="7">
    <name type="scientific">bioreactor metagenome</name>
    <dbReference type="NCBI Taxonomy" id="1076179"/>
    <lineage>
        <taxon>unclassified sequences</taxon>
        <taxon>metagenomes</taxon>
        <taxon>ecological metagenomes</taxon>
    </lineage>
</organism>
<feature type="transmembrane region" description="Helical" evidence="5">
    <location>
        <begin position="21"/>
        <end position="40"/>
    </location>
</feature>
<feature type="domain" description="O-antigen ligase-related" evidence="6">
    <location>
        <begin position="207"/>
        <end position="362"/>
    </location>
</feature>
<comment type="caution">
    <text evidence="7">The sequence shown here is derived from an EMBL/GenBank/DDBJ whole genome shotgun (WGS) entry which is preliminary data.</text>
</comment>
<feature type="transmembrane region" description="Helical" evidence="5">
    <location>
        <begin position="355"/>
        <end position="374"/>
    </location>
</feature>
<keyword evidence="4 5" id="KW-0472">Membrane</keyword>
<keyword evidence="3 5" id="KW-1133">Transmembrane helix</keyword>
<evidence type="ECO:0000256" key="4">
    <source>
        <dbReference type="ARBA" id="ARBA00023136"/>
    </source>
</evidence>
<evidence type="ECO:0000259" key="6">
    <source>
        <dbReference type="Pfam" id="PF04932"/>
    </source>
</evidence>
<dbReference type="PANTHER" id="PTHR37422">
    <property type="entry name" value="TEICHURONIC ACID BIOSYNTHESIS PROTEIN TUAE"/>
    <property type="match status" value="1"/>
</dbReference>
<comment type="subcellular location">
    <subcellularLocation>
        <location evidence="1">Membrane</location>
        <topology evidence="1">Multi-pass membrane protein</topology>
    </subcellularLocation>
</comment>
<feature type="transmembrane region" description="Helical" evidence="5">
    <location>
        <begin position="136"/>
        <end position="153"/>
    </location>
</feature>
<dbReference type="PANTHER" id="PTHR37422:SF13">
    <property type="entry name" value="LIPOPOLYSACCHARIDE BIOSYNTHESIS PROTEIN PA4999-RELATED"/>
    <property type="match status" value="1"/>
</dbReference>
<feature type="transmembrane region" description="Helical" evidence="5">
    <location>
        <begin position="46"/>
        <end position="65"/>
    </location>
</feature>
<feature type="transmembrane region" description="Helical" evidence="5">
    <location>
        <begin position="183"/>
        <end position="200"/>
    </location>
</feature>